<evidence type="ECO:0008006" key="3">
    <source>
        <dbReference type="Google" id="ProtNLM"/>
    </source>
</evidence>
<evidence type="ECO:0000313" key="2">
    <source>
        <dbReference type="Proteomes" id="UP000221165"/>
    </source>
</evidence>
<dbReference type="Gene3D" id="3.10.310.40">
    <property type="match status" value="1"/>
</dbReference>
<gene>
    <name evidence="1" type="ORF">CSUI_007579</name>
</gene>
<dbReference type="VEuPathDB" id="ToxoDB:CSUI_007579"/>
<comment type="caution">
    <text evidence="1">The sequence shown here is derived from an EMBL/GenBank/DDBJ whole genome shotgun (WGS) entry which is preliminary data.</text>
</comment>
<protein>
    <recommendedName>
        <fullName evidence="3">DHHA1 domain-containing protein</fullName>
    </recommendedName>
</protein>
<sequence>MTANATSGTSAIAVVPQSASCPAKLAASGWVNACLESLGGKGGGKGERAVGASKVGAEERVAAALACAKQFA</sequence>
<dbReference type="GeneID" id="94430935"/>
<feature type="non-terminal residue" evidence="1">
    <location>
        <position position="72"/>
    </location>
</feature>
<dbReference type="EMBL" id="MIGC01004026">
    <property type="protein sequence ID" value="PHJ18593.1"/>
    <property type="molecule type" value="Genomic_DNA"/>
</dbReference>
<proteinExistence type="predicted"/>
<accession>A0A2C6KQE5</accession>
<dbReference type="Proteomes" id="UP000221165">
    <property type="component" value="Unassembled WGS sequence"/>
</dbReference>
<keyword evidence="2" id="KW-1185">Reference proteome</keyword>
<reference evidence="1 2" key="1">
    <citation type="journal article" date="2017" name="Int. J. Parasitol.">
        <title>The genome of the protozoan parasite Cystoisospora suis and a reverse vaccinology approach to identify vaccine candidates.</title>
        <authorList>
            <person name="Palmieri N."/>
            <person name="Shrestha A."/>
            <person name="Ruttkowski B."/>
            <person name="Beck T."/>
            <person name="Vogl C."/>
            <person name="Tomley F."/>
            <person name="Blake D.P."/>
            <person name="Joachim A."/>
        </authorList>
    </citation>
    <scope>NUCLEOTIDE SEQUENCE [LARGE SCALE GENOMIC DNA]</scope>
    <source>
        <strain evidence="1 2">Wien I</strain>
    </source>
</reference>
<dbReference type="AlphaFoldDB" id="A0A2C6KQE5"/>
<evidence type="ECO:0000313" key="1">
    <source>
        <dbReference type="EMBL" id="PHJ18593.1"/>
    </source>
</evidence>
<organism evidence="1 2">
    <name type="scientific">Cystoisospora suis</name>
    <dbReference type="NCBI Taxonomy" id="483139"/>
    <lineage>
        <taxon>Eukaryota</taxon>
        <taxon>Sar</taxon>
        <taxon>Alveolata</taxon>
        <taxon>Apicomplexa</taxon>
        <taxon>Conoidasida</taxon>
        <taxon>Coccidia</taxon>
        <taxon>Eucoccidiorida</taxon>
        <taxon>Eimeriorina</taxon>
        <taxon>Sarcocystidae</taxon>
        <taxon>Cystoisospora</taxon>
    </lineage>
</organism>
<dbReference type="RefSeq" id="XP_067920299.1">
    <property type="nucleotide sequence ID" value="XM_068067724.1"/>
</dbReference>
<name>A0A2C6KQE5_9APIC</name>